<dbReference type="AlphaFoldDB" id="A0AAV7HZG1"/>
<name>A0AAV7HZG1_COTGL</name>
<gene>
    <name evidence="1" type="ORF">KQX54_007240</name>
</gene>
<organism evidence="1 2">
    <name type="scientific">Cotesia glomerata</name>
    <name type="common">Lepidopteran parasitic wasp</name>
    <name type="synonym">Apanteles glomeratus</name>
    <dbReference type="NCBI Taxonomy" id="32391"/>
    <lineage>
        <taxon>Eukaryota</taxon>
        <taxon>Metazoa</taxon>
        <taxon>Ecdysozoa</taxon>
        <taxon>Arthropoda</taxon>
        <taxon>Hexapoda</taxon>
        <taxon>Insecta</taxon>
        <taxon>Pterygota</taxon>
        <taxon>Neoptera</taxon>
        <taxon>Endopterygota</taxon>
        <taxon>Hymenoptera</taxon>
        <taxon>Apocrita</taxon>
        <taxon>Ichneumonoidea</taxon>
        <taxon>Braconidae</taxon>
        <taxon>Microgastrinae</taxon>
        <taxon>Cotesia</taxon>
    </lineage>
</organism>
<dbReference type="EMBL" id="JAHXZJ010002609">
    <property type="protein sequence ID" value="KAH0539680.1"/>
    <property type="molecule type" value="Genomic_DNA"/>
</dbReference>
<protein>
    <submittedName>
        <fullName evidence="1">Uncharacterized protein</fullName>
    </submittedName>
</protein>
<accession>A0AAV7HZG1</accession>
<proteinExistence type="predicted"/>
<sequence>MGVETHNILKVNEKYEGASLSVALTEFKSLTVGCILATLKTARGVCSVGLSNPSSHLANTTQTQTSTLKLLLAKPTLVRSISLH</sequence>
<reference evidence="1 2" key="1">
    <citation type="journal article" date="2021" name="J. Hered.">
        <title>A chromosome-level genome assembly of the parasitoid wasp, Cotesia glomerata (Hymenoptera: Braconidae).</title>
        <authorList>
            <person name="Pinto B.J."/>
            <person name="Weis J.J."/>
            <person name="Gamble T."/>
            <person name="Ode P.J."/>
            <person name="Paul R."/>
            <person name="Zaspel J.M."/>
        </authorList>
    </citation>
    <scope>NUCLEOTIDE SEQUENCE [LARGE SCALE GENOMIC DNA]</scope>
    <source>
        <strain evidence="1">CgM1</strain>
    </source>
</reference>
<dbReference type="Proteomes" id="UP000826195">
    <property type="component" value="Unassembled WGS sequence"/>
</dbReference>
<evidence type="ECO:0000313" key="1">
    <source>
        <dbReference type="EMBL" id="KAH0539680.1"/>
    </source>
</evidence>
<keyword evidence="2" id="KW-1185">Reference proteome</keyword>
<comment type="caution">
    <text evidence="1">The sequence shown here is derived from an EMBL/GenBank/DDBJ whole genome shotgun (WGS) entry which is preliminary data.</text>
</comment>
<evidence type="ECO:0000313" key="2">
    <source>
        <dbReference type="Proteomes" id="UP000826195"/>
    </source>
</evidence>